<dbReference type="SUPFAM" id="SSF53756">
    <property type="entry name" value="UDP-Glycosyltransferase/glycogen phosphorylase"/>
    <property type="match status" value="1"/>
</dbReference>
<dbReference type="Gene3D" id="3.40.50.11190">
    <property type="match status" value="1"/>
</dbReference>
<evidence type="ECO:0000256" key="1">
    <source>
        <dbReference type="PIRSR" id="PIRSR620023-1"/>
    </source>
</evidence>
<reference evidence="3 4" key="1">
    <citation type="submission" date="2020-07" db="EMBL/GenBank/DDBJ databases">
        <title>Taxonomic revisions and descriptions of new bacterial species based on genomic comparisons in the high-G+C-content subgroup of the family Alcaligenaceae.</title>
        <authorList>
            <person name="Szabo A."/>
            <person name="Felfoldi T."/>
        </authorList>
    </citation>
    <scope>NUCLEOTIDE SEQUENCE [LARGE SCALE GENOMIC DNA]</scope>
    <source>
        <strain evidence="3 4">DSM 25264</strain>
    </source>
</reference>
<protein>
    <submittedName>
        <fullName evidence="3">UDP-2,4-diacetamido-2,4, 6-trideoxy-beta-L-altropyranose hydrolase</fullName>
        <ecNumber evidence="3">3.6.1.57</ecNumber>
    </submittedName>
</protein>
<feature type="active site" description="Proton acceptor" evidence="1">
    <location>
        <position position="17"/>
    </location>
</feature>
<proteinExistence type="predicted"/>
<evidence type="ECO:0000313" key="3">
    <source>
        <dbReference type="EMBL" id="NYT38017.1"/>
    </source>
</evidence>
<evidence type="ECO:0000256" key="2">
    <source>
        <dbReference type="PIRSR" id="PIRSR620023-2"/>
    </source>
</evidence>
<keyword evidence="4" id="KW-1185">Reference proteome</keyword>
<organism evidence="3 4">
    <name type="scientific">Allopusillimonas soli</name>
    <dbReference type="NCBI Taxonomy" id="659016"/>
    <lineage>
        <taxon>Bacteria</taxon>
        <taxon>Pseudomonadati</taxon>
        <taxon>Pseudomonadota</taxon>
        <taxon>Betaproteobacteria</taxon>
        <taxon>Burkholderiales</taxon>
        <taxon>Alcaligenaceae</taxon>
        <taxon>Allopusillimonas</taxon>
    </lineage>
</organism>
<gene>
    <name evidence="3" type="primary">pseG</name>
    <name evidence="3" type="ORF">H0A68_14110</name>
</gene>
<dbReference type="EMBL" id="JACCEW010000004">
    <property type="protein sequence ID" value="NYT38017.1"/>
    <property type="molecule type" value="Genomic_DNA"/>
</dbReference>
<dbReference type="NCBIfam" id="TIGR03590">
    <property type="entry name" value="PseG"/>
    <property type="match status" value="1"/>
</dbReference>
<keyword evidence="3" id="KW-0378">Hydrolase</keyword>
<dbReference type="RefSeq" id="WP_129969963.1">
    <property type="nucleotide sequence ID" value="NZ_JACCEW010000004.1"/>
</dbReference>
<dbReference type="Proteomes" id="UP000580517">
    <property type="component" value="Unassembled WGS sequence"/>
</dbReference>
<evidence type="ECO:0000313" key="4">
    <source>
        <dbReference type="Proteomes" id="UP000580517"/>
    </source>
</evidence>
<dbReference type="InterPro" id="IPR020023">
    <property type="entry name" value="PseG"/>
</dbReference>
<comment type="caution">
    <text evidence="3">The sequence shown here is derived from an EMBL/GenBank/DDBJ whole genome shotgun (WGS) entry which is preliminary data.</text>
</comment>
<dbReference type="PANTHER" id="PTHR21015">
    <property type="entry name" value="UDP-N-ACETYLGLUCOSAMINE--N-ACETYLMURAMYL-(PENTAPEPTIDE) PYROPHOSPHORYL-UNDECAPRENOL N-ACETYLGLUCOSAMINE TRANSFERASE 1"/>
    <property type="match status" value="1"/>
</dbReference>
<dbReference type="AlphaFoldDB" id="A0A853FDK7"/>
<dbReference type="OrthoDB" id="9788924at2"/>
<feature type="binding site" evidence="2">
    <location>
        <position position="280"/>
    </location>
    <ligand>
        <name>substrate</name>
    </ligand>
</feature>
<dbReference type="GO" id="GO:0016787">
    <property type="term" value="F:hydrolase activity"/>
    <property type="evidence" value="ECO:0007669"/>
    <property type="project" value="UniProtKB-KW"/>
</dbReference>
<name>A0A853FDK7_9BURK</name>
<dbReference type="Gene3D" id="3.40.50.2000">
    <property type="entry name" value="Glycogen Phosphorylase B"/>
    <property type="match status" value="1"/>
</dbReference>
<dbReference type="GO" id="GO:0016757">
    <property type="term" value="F:glycosyltransferase activity"/>
    <property type="evidence" value="ECO:0007669"/>
    <property type="project" value="TreeGrafter"/>
</dbReference>
<accession>A0A853FDK7</accession>
<dbReference type="EC" id="3.6.1.57" evidence="3"/>
<sequence length="366" mass="40259">MRIAFRVDASVEIGTGHVMRCLTLADALRSHGVESEFICRPHRGHLGALVQSRGHCLRWLPQASTASSEGEEGEVLAHSSWLGCSWRQDAEDTLAVLKQRRPDWLIIDHYAIDIRWERMARPLCGSLMVIDDLADRHHDADVLLDQNWHGDAQACRYRALVPGRCRTLLGPRYALLSSEYQLLRNLMPPRDGVVKRVLLFFGGGDPSNVTGKVLDALCRPEFGHLALDIVLGVNHPCPDTIRVQAAHRGEAVVHQGLPSLAGLMCRADLMISAGGSTSWERMCLGLPGVVIAVADNQVGANEALSWAGYISFLGHLDDLQMQVLMQSVMEAIKSGERLREQSRRCQALVPGDGAERVFCALLNADS</sequence>
<dbReference type="PANTHER" id="PTHR21015:SF22">
    <property type="entry name" value="GLYCOSYLTRANSFERASE"/>
    <property type="match status" value="1"/>
</dbReference>